<dbReference type="EMBL" id="FNRK01000002">
    <property type="protein sequence ID" value="SDZ97411.1"/>
    <property type="molecule type" value="Genomic_DNA"/>
</dbReference>
<name>A0A1H3XEP0_9FIRM</name>
<accession>A0A1H3XEP0</accession>
<protein>
    <recommendedName>
        <fullName evidence="3">DUF4258 domain-containing protein</fullName>
    </recommendedName>
</protein>
<gene>
    <name evidence="1" type="ORF">SAMN04515656_10214</name>
</gene>
<evidence type="ECO:0000313" key="1">
    <source>
        <dbReference type="EMBL" id="SDZ97411.1"/>
    </source>
</evidence>
<dbReference type="AlphaFoldDB" id="A0A1H3XEP0"/>
<sequence>MITIELLRNLYKKDAVFLTQHVIERCKQRGIRPIQIRQAVMNGEIIEDYPEDFPHPSCLVLGFPPPGLPLHTVIGSDGKTAKVITAYYPDSDKWDVDMKKRKEK</sequence>
<evidence type="ECO:0000313" key="2">
    <source>
        <dbReference type="Proteomes" id="UP000199394"/>
    </source>
</evidence>
<evidence type="ECO:0008006" key="3">
    <source>
        <dbReference type="Google" id="ProtNLM"/>
    </source>
</evidence>
<reference evidence="1 2" key="1">
    <citation type="submission" date="2016-10" db="EMBL/GenBank/DDBJ databases">
        <authorList>
            <person name="de Groot N.N."/>
        </authorList>
    </citation>
    <scope>NUCLEOTIDE SEQUENCE [LARGE SCALE GENOMIC DNA]</scope>
    <source>
        <strain evidence="1 2">SR12</strain>
    </source>
</reference>
<organism evidence="1 2">
    <name type="scientific">Eubacterium aggregans</name>
    <dbReference type="NCBI Taxonomy" id="81409"/>
    <lineage>
        <taxon>Bacteria</taxon>
        <taxon>Bacillati</taxon>
        <taxon>Bacillota</taxon>
        <taxon>Clostridia</taxon>
        <taxon>Eubacteriales</taxon>
        <taxon>Eubacteriaceae</taxon>
        <taxon>Eubacterium</taxon>
    </lineage>
</organism>
<dbReference type="Pfam" id="PF14076">
    <property type="entry name" value="DUF4258"/>
    <property type="match status" value="1"/>
</dbReference>
<keyword evidence="2" id="KW-1185">Reference proteome</keyword>
<dbReference type="InterPro" id="IPR025354">
    <property type="entry name" value="DUF4258"/>
</dbReference>
<proteinExistence type="predicted"/>
<dbReference type="Proteomes" id="UP000199394">
    <property type="component" value="Unassembled WGS sequence"/>
</dbReference>
<dbReference type="STRING" id="81409.SAMN04515656_10214"/>
<dbReference type="RefSeq" id="WP_090304318.1">
    <property type="nucleotide sequence ID" value="NZ_FNRK01000002.1"/>
</dbReference>
<dbReference type="OrthoDB" id="964236at2"/>